<feature type="region of interest" description="Disordered" evidence="1">
    <location>
        <begin position="92"/>
        <end position="114"/>
    </location>
</feature>
<dbReference type="Proteomes" id="UP000604825">
    <property type="component" value="Unassembled WGS sequence"/>
</dbReference>
<evidence type="ECO:0000256" key="1">
    <source>
        <dbReference type="SAM" id="MobiDB-lite"/>
    </source>
</evidence>
<reference evidence="2" key="1">
    <citation type="submission" date="2020-10" db="EMBL/GenBank/DDBJ databases">
        <authorList>
            <person name="Han B."/>
            <person name="Lu T."/>
            <person name="Zhao Q."/>
            <person name="Huang X."/>
            <person name="Zhao Y."/>
        </authorList>
    </citation>
    <scope>NUCLEOTIDE SEQUENCE</scope>
</reference>
<dbReference type="EMBL" id="CAJGYO010000004">
    <property type="protein sequence ID" value="CAD6225397.1"/>
    <property type="molecule type" value="Genomic_DNA"/>
</dbReference>
<accession>A0A811NRL9</accession>
<feature type="region of interest" description="Disordered" evidence="1">
    <location>
        <begin position="1"/>
        <end position="22"/>
    </location>
</feature>
<dbReference type="AlphaFoldDB" id="A0A811NRL9"/>
<name>A0A811NRL9_9POAL</name>
<gene>
    <name evidence="2" type="ORF">NCGR_LOCUS17458</name>
</gene>
<proteinExistence type="predicted"/>
<evidence type="ECO:0000313" key="2">
    <source>
        <dbReference type="EMBL" id="CAD6225397.1"/>
    </source>
</evidence>
<comment type="caution">
    <text evidence="2">The sequence shown here is derived from an EMBL/GenBank/DDBJ whole genome shotgun (WGS) entry which is preliminary data.</text>
</comment>
<protein>
    <submittedName>
        <fullName evidence="2">Uncharacterized protein</fullName>
    </submittedName>
</protein>
<evidence type="ECO:0000313" key="3">
    <source>
        <dbReference type="Proteomes" id="UP000604825"/>
    </source>
</evidence>
<organism evidence="2 3">
    <name type="scientific">Miscanthus lutarioriparius</name>
    <dbReference type="NCBI Taxonomy" id="422564"/>
    <lineage>
        <taxon>Eukaryota</taxon>
        <taxon>Viridiplantae</taxon>
        <taxon>Streptophyta</taxon>
        <taxon>Embryophyta</taxon>
        <taxon>Tracheophyta</taxon>
        <taxon>Spermatophyta</taxon>
        <taxon>Magnoliopsida</taxon>
        <taxon>Liliopsida</taxon>
        <taxon>Poales</taxon>
        <taxon>Poaceae</taxon>
        <taxon>PACMAD clade</taxon>
        <taxon>Panicoideae</taxon>
        <taxon>Andropogonodae</taxon>
        <taxon>Andropogoneae</taxon>
        <taxon>Saccharinae</taxon>
        <taxon>Miscanthus</taxon>
    </lineage>
</organism>
<sequence length="114" mass="12757">MSHFAESSGGGRARSRLQGARSTRIGSEHNVVLDPVGELSGFPLIPCLDCGLARFPKLCGSYRFEKEYFQQLKDRGIIIVCPLNWAELLDEEEGSVDSPNGDTKKKTWSRSWRI</sequence>
<keyword evidence="3" id="KW-1185">Reference proteome</keyword>